<feature type="domain" description="Peroxisomal membrane protein PEX14-like KPWE" evidence="2">
    <location>
        <begin position="20"/>
        <end position="62"/>
    </location>
</feature>
<evidence type="ECO:0000259" key="2">
    <source>
        <dbReference type="Pfam" id="PF17733"/>
    </source>
</evidence>
<dbReference type="Ensembl" id="ENSPMET00000015219.1">
    <property type="protein sequence ID" value="ENSPMEP00000000837.1"/>
    <property type="gene ID" value="ENSPMEG00000001682.1"/>
</dbReference>
<proteinExistence type="predicted"/>
<keyword evidence="4" id="KW-1185">Reference proteome</keyword>
<evidence type="ECO:0000313" key="3">
    <source>
        <dbReference type="Ensembl" id="ENSPMEP00000000837.1"/>
    </source>
</evidence>
<protein>
    <recommendedName>
        <fullName evidence="2">Peroxisomal membrane protein PEX14-like KPWE domain-containing protein</fullName>
    </recommendedName>
</protein>
<dbReference type="AlphaFoldDB" id="A0A3B3WDS4"/>
<feature type="compositionally biased region" description="Polar residues" evidence="1">
    <location>
        <begin position="45"/>
        <end position="59"/>
    </location>
</feature>
<dbReference type="Pfam" id="PF17733">
    <property type="entry name" value="KPWE_dom"/>
    <property type="match status" value="1"/>
</dbReference>
<organism evidence="3 4">
    <name type="scientific">Poecilia mexicana</name>
    <dbReference type="NCBI Taxonomy" id="48701"/>
    <lineage>
        <taxon>Eukaryota</taxon>
        <taxon>Metazoa</taxon>
        <taxon>Chordata</taxon>
        <taxon>Craniata</taxon>
        <taxon>Vertebrata</taxon>
        <taxon>Euteleostomi</taxon>
        <taxon>Actinopterygii</taxon>
        <taxon>Neopterygii</taxon>
        <taxon>Teleostei</taxon>
        <taxon>Neoteleostei</taxon>
        <taxon>Acanthomorphata</taxon>
        <taxon>Ovalentaria</taxon>
        <taxon>Atherinomorphae</taxon>
        <taxon>Cyprinodontiformes</taxon>
        <taxon>Poeciliidae</taxon>
        <taxon>Poeciliinae</taxon>
        <taxon>Poecilia</taxon>
    </lineage>
</organism>
<evidence type="ECO:0000313" key="4">
    <source>
        <dbReference type="Proteomes" id="UP000261480"/>
    </source>
</evidence>
<dbReference type="STRING" id="48701.ENSPMEP00000000837"/>
<reference evidence="3" key="1">
    <citation type="submission" date="2025-08" db="UniProtKB">
        <authorList>
            <consortium name="Ensembl"/>
        </authorList>
    </citation>
    <scope>IDENTIFICATION</scope>
</reference>
<feature type="region of interest" description="Disordered" evidence="1">
    <location>
        <begin position="34"/>
        <end position="59"/>
    </location>
</feature>
<dbReference type="InterPro" id="IPR040554">
    <property type="entry name" value="KPWE_PEX14_dom"/>
</dbReference>
<evidence type="ECO:0000256" key="1">
    <source>
        <dbReference type="SAM" id="MobiDB-lite"/>
    </source>
</evidence>
<sequence>MRFPHLLRSPPSSPPASLSQLSFAEVMQLVQEGKEVPGVTKPDVQPSNQSPTPSQMQRVQKPTIKLIVLTLPWHLV</sequence>
<name>A0A3B3WDS4_9TELE</name>
<reference evidence="3" key="2">
    <citation type="submission" date="2025-09" db="UniProtKB">
        <authorList>
            <consortium name="Ensembl"/>
        </authorList>
    </citation>
    <scope>IDENTIFICATION</scope>
</reference>
<dbReference type="Proteomes" id="UP000261480">
    <property type="component" value="Unplaced"/>
</dbReference>
<accession>A0A3B3WDS4</accession>